<dbReference type="InterPro" id="IPR027268">
    <property type="entry name" value="Peptidase_M4/M1_CTD_sf"/>
</dbReference>
<dbReference type="PANTHER" id="PTHR11533">
    <property type="entry name" value="PROTEASE M1 ZINC METALLOPROTEASE"/>
    <property type="match status" value="1"/>
</dbReference>
<dbReference type="CDD" id="cd09603">
    <property type="entry name" value="M1_APN_like"/>
    <property type="match status" value="1"/>
</dbReference>
<dbReference type="PRINTS" id="PR00756">
    <property type="entry name" value="ALADIPTASE"/>
</dbReference>
<evidence type="ECO:0000256" key="11">
    <source>
        <dbReference type="ARBA" id="ARBA00023049"/>
    </source>
</evidence>
<dbReference type="PANTHER" id="PTHR11533:SF174">
    <property type="entry name" value="PUROMYCIN-SENSITIVE AMINOPEPTIDASE-RELATED"/>
    <property type="match status" value="1"/>
</dbReference>
<dbReference type="EMBL" id="CP034951">
    <property type="protein sequence ID" value="QAA83132.1"/>
    <property type="molecule type" value="Genomic_DNA"/>
</dbReference>
<evidence type="ECO:0000259" key="13">
    <source>
        <dbReference type="Pfam" id="PF17900"/>
    </source>
</evidence>
<dbReference type="GO" id="GO:0006508">
    <property type="term" value="P:proteolysis"/>
    <property type="evidence" value="ECO:0007669"/>
    <property type="project" value="UniProtKB-KW"/>
</dbReference>
<evidence type="ECO:0000313" key="15">
    <source>
        <dbReference type="Proteomes" id="UP000285517"/>
    </source>
</evidence>
<dbReference type="AlphaFoldDB" id="A0A410G793"/>
<comment type="similarity">
    <text evidence="3">Belongs to the peptidase M1 family.</text>
</comment>
<dbReference type="SUPFAM" id="SSF63737">
    <property type="entry name" value="Leukotriene A4 hydrolase N-terminal domain"/>
    <property type="match status" value="1"/>
</dbReference>
<evidence type="ECO:0000256" key="4">
    <source>
        <dbReference type="ARBA" id="ARBA00012564"/>
    </source>
</evidence>
<dbReference type="InterPro" id="IPR014782">
    <property type="entry name" value="Peptidase_M1_dom"/>
</dbReference>
<dbReference type="EC" id="3.4.11.2" evidence="4"/>
<evidence type="ECO:0000256" key="3">
    <source>
        <dbReference type="ARBA" id="ARBA00010136"/>
    </source>
</evidence>
<sequence length="703" mass="81622">MLSSLKFVRSARLRNISGGFYILLIFFFASYAEVFAQQNDIVDFLKVEATVVPNADTNSITGTVKYFFKPLQKTDSIYLDAKNMKVLDYEINGVQVKIDEDKIWLLSKFEKNVTYSIIFTYEAIPKQTLYFFGNEIWTQGQGKYTSHWLPSIDDTNDKIEFDLTIVAPEKYTVISNGKLKKTELINDQKYWYFDMGEPMSSYLVAFAIGDFDKKMLSSSSGIPLELYYKPSDSLKFEPTYRYSKRIFDFLEEEIGIAFPWQIYKQVPLRDFLYAGMENTTATFFSEAFVVDSIGFNDRNYINVNAHELAHQWFGDMVTAKTDSDHWLQEGFATYYALLSEKEIFGDDYYYWQLYQTAEQLKASSDEGKGESLLNPKASSLTFYQKGAWALHVLREKIGDESFKDAIKNYLKKYRYGIVTTSNFLDEVKAVSNVDITQFEENWLHQGAFQSEDAYRSLMKSIFIQNYFEISALRTVPLKDKKAQLRSALTFPNDFIGQEVIYQLAEEPISETLPIYKKALESNNLYVRQAVALSLRPIPRELQNDYESLLKDNSYVTLESALYQIWVQFPAKRMEYLDQTEGIEGFQNKNIRQLWLALALITENYRDSNKVDYLMELKQYTSTEYSFEVRDKAFEYVSELKLWDSGTLENLIDACVHPTWRFAKSSRELLKSVLENGKWAEIVKALQGEMSGKAANYLTTILKE</sequence>
<dbReference type="InterPro" id="IPR045357">
    <property type="entry name" value="Aminopeptidase_N-like_N"/>
</dbReference>
<dbReference type="GO" id="GO:0016020">
    <property type="term" value="C:membrane"/>
    <property type="evidence" value="ECO:0007669"/>
    <property type="project" value="TreeGrafter"/>
</dbReference>
<dbReference type="Proteomes" id="UP000285517">
    <property type="component" value="Chromosome"/>
</dbReference>
<dbReference type="Pfam" id="PF17900">
    <property type="entry name" value="Peptidase_M1_N"/>
    <property type="match status" value="1"/>
</dbReference>
<protein>
    <recommendedName>
        <fullName evidence="5">Aminopeptidase N</fullName>
        <ecNumber evidence="4">3.4.11.2</ecNumber>
    </recommendedName>
</protein>
<dbReference type="GO" id="GO:0005615">
    <property type="term" value="C:extracellular space"/>
    <property type="evidence" value="ECO:0007669"/>
    <property type="project" value="TreeGrafter"/>
</dbReference>
<dbReference type="Gene3D" id="2.60.40.1730">
    <property type="entry name" value="tricorn interacting facor f3 domain"/>
    <property type="match status" value="1"/>
</dbReference>
<feature type="domain" description="Peptidase M1 membrane alanine aminopeptidase" evidence="12">
    <location>
        <begin position="243"/>
        <end position="442"/>
    </location>
</feature>
<gene>
    <name evidence="14" type="ORF">EI546_00880</name>
</gene>
<dbReference type="Gene3D" id="1.10.390.10">
    <property type="entry name" value="Neutral Protease Domain 2"/>
    <property type="match status" value="1"/>
</dbReference>
<evidence type="ECO:0000256" key="7">
    <source>
        <dbReference type="ARBA" id="ARBA00022670"/>
    </source>
</evidence>
<dbReference type="GO" id="GO:0016285">
    <property type="term" value="F:alanyl aminopeptidase activity"/>
    <property type="evidence" value="ECO:0007669"/>
    <property type="project" value="UniProtKB-EC"/>
</dbReference>
<comment type="catalytic activity">
    <reaction evidence="1">
        <text>Release of an N-terminal amino acid, Xaa-|-Yaa- from a peptide, amide or arylamide. Xaa is preferably Ala, but may be most amino acids including Pro (slow action). When a terminal hydrophobic residue is followed by a prolyl residue, the two may be released as an intact Xaa-Pro dipeptide.</text>
        <dbReference type="EC" id="3.4.11.2"/>
    </reaction>
</comment>
<dbReference type="SUPFAM" id="SSF55486">
    <property type="entry name" value="Metalloproteases ('zincins'), catalytic domain"/>
    <property type="match status" value="1"/>
</dbReference>
<keyword evidence="9" id="KW-0378">Hydrolase</keyword>
<dbReference type="InterPro" id="IPR042097">
    <property type="entry name" value="Aminopeptidase_N-like_N_sf"/>
</dbReference>
<evidence type="ECO:0000256" key="5">
    <source>
        <dbReference type="ARBA" id="ARBA00015611"/>
    </source>
</evidence>
<organism evidence="14 15">
    <name type="scientific">Aequorivita ciconiae</name>
    <dbReference type="NCBI Taxonomy" id="2494375"/>
    <lineage>
        <taxon>Bacteria</taxon>
        <taxon>Pseudomonadati</taxon>
        <taxon>Bacteroidota</taxon>
        <taxon>Flavobacteriia</taxon>
        <taxon>Flavobacteriales</taxon>
        <taxon>Flavobacteriaceae</taxon>
        <taxon>Aequorivita</taxon>
    </lineage>
</organism>
<dbReference type="GO" id="GO:0005737">
    <property type="term" value="C:cytoplasm"/>
    <property type="evidence" value="ECO:0007669"/>
    <property type="project" value="TreeGrafter"/>
</dbReference>
<evidence type="ECO:0000259" key="12">
    <source>
        <dbReference type="Pfam" id="PF01433"/>
    </source>
</evidence>
<dbReference type="Pfam" id="PF01433">
    <property type="entry name" value="Peptidase_M1"/>
    <property type="match status" value="1"/>
</dbReference>
<dbReference type="GO" id="GO:0042277">
    <property type="term" value="F:peptide binding"/>
    <property type="evidence" value="ECO:0007669"/>
    <property type="project" value="TreeGrafter"/>
</dbReference>
<dbReference type="GO" id="GO:0043171">
    <property type="term" value="P:peptide catabolic process"/>
    <property type="evidence" value="ECO:0007669"/>
    <property type="project" value="TreeGrafter"/>
</dbReference>
<keyword evidence="8" id="KW-0479">Metal-binding</keyword>
<evidence type="ECO:0000256" key="6">
    <source>
        <dbReference type="ARBA" id="ARBA00022438"/>
    </source>
</evidence>
<name>A0A410G793_9FLAO</name>
<evidence type="ECO:0000256" key="8">
    <source>
        <dbReference type="ARBA" id="ARBA00022723"/>
    </source>
</evidence>
<keyword evidence="15" id="KW-1185">Reference proteome</keyword>
<feature type="domain" description="Aminopeptidase N-like N-terminal" evidence="13">
    <location>
        <begin position="50"/>
        <end position="203"/>
    </location>
</feature>
<evidence type="ECO:0000256" key="9">
    <source>
        <dbReference type="ARBA" id="ARBA00022801"/>
    </source>
</evidence>
<dbReference type="GO" id="GO:0008270">
    <property type="term" value="F:zinc ion binding"/>
    <property type="evidence" value="ECO:0007669"/>
    <property type="project" value="InterPro"/>
</dbReference>
<accession>A0A410G793</accession>
<comment type="cofactor">
    <cofactor evidence="2">
        <name>Zn(2+)</name>
        <dbReference type="ChEBI" id="CHEBI:29105"/>
    </cofactor>
</comment>
<dbReference type="InterPro" id="IPR016024">
    <property type="entry name" value="ARM-type_fold"/>
</dbReference>
<dbReference type="InterPro" id="IPR001930">
    <property type="entry name" value="Peptidase_M1"/>
</dbReference>
<evidence type="ECO:0000256" key="1">
    <source>
        <dbReference type="ARBA" id="ARBA00000098"/>
    </source>
</evidence>
<keyword evidence="10" id="KW-0862">Zinc</keyword>
<keyword evidence="7" id="KW-0645">Protease</keyword>
<dbReference type="SUPFAM" id="SSF48371">
    <property type="entry name" value="ARM repeat"/>
    <property type="match status" value="1"/>
</dbReference>
<reference evidence="14 15" key="1">
    <citation type="submission" date="2019-01" db="EMBL/GenBank/DDBJ databases">
        <title>Complete genome sequencing of Aequorivita sp. H23M31.</title>
        <authorList>
            <person name="Bae J.-W."/>
        </authorList>
    </citation>
    <scope>NUCLEOTIDE SEQUENCE [LARGE SCALE GENOMIC DNA]</scope>
    <source>
        <strain evidence="14 15">H23M31</strain>
    </source>
</reference>
<dbReference type="InterPro" id="IPR050344">
    <property type="entry name" value="Peptidase_M1_aminopeptidases"/>
</dbReference>
<keyword evidence="11" id="KW-0482">Metalloprotease</keyword>
<dbReference type="KEGG" id="aev:EI546_00880"/>
<evidence type="ECO:0000313" key="14">
    <source>
        <dbReference type="EMBL" id="QAA83132.1"/>
    </source>
</evidence>
<evidence type="ECO:0000256" key="2">
    <source>
        <dbReference type="ARBA" id="ARBA00001947"/>
    </source>
</evidence>
<dbReference type="OrthoDB" id="100605at2"/>
<proteinExistence type="inferred from homology"/>
<evidence type="ECO:0000256" key="10">
    <source>
        <dbReference type="ARBA" id="ARBA00022833"/>
    </source>
</evidence>
<keyword evidence="6" id="KW-0031">Aminopeptidase</keyword>
<dbReference type="GO" id="GO:0070006">
    <property type="term" value="F:metalloaminopeptidase activity"/>
    <property type="evidence" value="ECO:0007669"/>
    <property type="project" value="TreeGrafter"/>
</dbReference>